<accession>A0ABN7SV93</accession>
<evidence type="ECO:0000256" key="3">
    <source>
        <dbReference type="ARBA" id="ARBA00022737"/>
    </source>
</evidence>
<name>A0ABN7SV93_OIKDI</name>
<dbReference type="PANTHER" id="PTHR24049:SF22">
    <property type="entry name" value="DROSOPHILA CRUMBS HOMOLOG"/>
    <property type="match status" value="1"/>
</dbReference>
<evidence type="ECO:0000256" key="5">
    <source>
        <dbReference type="PROSITE-ProRule" id="PRU00076"/>
    </source>
</evidence>
<gene>
    <name evidence="7" type="ORF">OKIOD_LOCUS10318</name>
</gene>
<keyword evidence="4 5" id="KW-1015">Disulfide bond</keyword>
<sequence>MPSRLIVTCVVGILVFGALVATIITPIFLRKNQDAKTTSASTTKSTTITTTTTTTTSTVITCEAHSCQNGGICEETNDSIFCACLDGFSGDFCEIGPCPNNPCEYGGACSFFNGSFVCSCLDGFSGERCETTPCSGDPCEDDAICTITGNTYVCSCKDWAHGESCVITQCSYEPCKYGECMLFGEKHLCKCPSDMFSGRRCEINPCEQNSNDASKPPACFNDGVCSMDGDDFKCDCPEFYSGKRCEIHPCMDFPCQNGGACEITGDDSFICDCPLGASGNTCEEITETTNKCFDLECDGVCLEMKDGQPKCFGNSLVGFVNNDDFNYTMSCGPIHGSTMATSPEIKIHHFDIVPSFRKNEYFINTHGCGNTGNCRASFPKGRVCKSDIRSREKRTRLQNPEKTSLLKVDSFFTKKKMDDCFWTIKDTLDLNLAWRAQEIECPPGTGVCYYVNEIEILRFDANDERFRWTLRSNATDLL</sequence>
<feature type="disulfide bond" evidence="5">
    <location>
        <begin position="120"/>
        <end position="129"/>
    </location>
</feature>
<dbReference type="Proteomes" id="UP001158576">
    <property type="component" value="Chromosome 1"/>
</dbReference>
<dbReference type="SUPFAM" id="SSF57196">
    <property type="entry name" value="EGF/Laminin"/>
    <property type="match status" value="5"/>
</dbReference>
<keyword evidence="1 5" id="KW-0245">EGF-like domain</keyword>
<evidence type="ECO:0000256" key="4">
    <source>
        <dbReference type="ARBA" id="ARBA00023157"/>
    </source>
</evidence>
<feature type="domain" description="EGF-like" evidence="6">
    <location>
        <begin position="246"/>
        <end position="283"/>
    </location>
</feature>
<keyword evidence="2" id="KW-0732">Signal</keyword>
<proteinExistence type="predicted"/>
<feature type="domain" description="EGF-like" evidence="6">
    <location>
        <begin position="94"/>
        <end position="130"/>
    </location>
</feature>
<feature type="domain" description="EGF-like" evidence="6">
    <location>
        <begin position="58"/>
        <end position="91"/>
    </location>
</feature>
<dbReference type="EMBL" id="OU015566">
    <property type="protein sequence ID" value="CAG5104799.1"/>
    <property type="molecule type" value="Genomic_DNA"/>
</dbReference>
<dbReference type="Gene3D" id="2.10.25.10">
    <property type="entry name" value="Laminin"/>
    <property type="match status" value="5"/>
</dbReference>
<feature type="disulfide bond" evidence="5">
    <location>
        <begin position="273"/>
        <end position="282"/>
    </location>
</feature>
<evidence type="ECO:0000313" key="8">
    <source>
        <dbReference type="Proteomes" id="UP001158576"/>
    </source>
</evidence>
<dbReference type="PANTHER" id="PTHR24049">
    <property type="entry name" value="CRUMBS FAMILY MEMBER"/>
    <property type="match status" value="1"/>
</dbReference>
<comment type="caution">
    <text evidence="5">Lacks conserved residue(s) required for the propagation of feature annotation.</text>
</comment>
<keyword evidence="3" id="KW-0677">Repeat</keyword>
<dbReference type="InterPro" id="IPR051022">
    <property type="entry name" value="Notch_Cell-Fate_Det"/>
</dbReference>
<dbReference type="CDD" id="cd00054">
    <property type="entry name" value="EGF_CA"/>
    <property type="match status" value="2"/>
</dbReference>
<dbReference type="SMART" id="SM00179">
    <property type="entry name" value="EGF_CA"/>
    <property type="match status" value="4"/>
</dbReference>
<reference evidence="7 8" key="1">
    <citation type="submission" date="2021-04" db="EMBL/GenBank/DDBJ databases">
        <authorList>
            <person name="Bliznina A."/>
        </authorList>
    </citation>
    <scope>NUCLEOTIDE SEQUENCE [LARGE SCALE GENOMIC DNA]</scope>
</reference>
<dbReference type="InterPro" id="IPR001881">
    <property type="entry name" value="EGF-like_Ca-bd_dom"/>
</dbReference>
<feature type="domain" description="EGF-like" evidence="6">
    <location>
        <begin position="202"/>
        <end position="243"/>
    </location>
</feature>
<evidence type="ECO:0000256" key="1">
    <source>
        <dbReference type="ARBA" id="ARBA00022536"/>
    </source>
</evidence>
<feature type="domain" description="EGF-like" evidence="6">
    <location>
        <begin position="131"/>
        <end position="166"/>
    </location>
</feature>
<dbReference type="InterPro" id="IPR000742">
    <property type="entry name" value="EGF"/>
</dbReference>
<evidence type="ECO:0000259" key="6">
    <source>
        <dbReference type="PROSITE" id="PS50026"/>
    </source>
</evidence>
<dbReference type="PROSITE" id="PS50026">
    <property type="entry name" value="EGF_3"/>
    <property type="match status" value="5"/>
</dbReference>
<keyword evidence="8" id="KW-1185">Reference proteome</keyword>
<evidence type="ECO:0000256" key="2">
    <source>
        <dbReference type="ARBA" id="ARBA00022729"/>
    </source>
</evidence>
<protein>
    <submittedName>
        <fullName evidence="7">Oidioi.mRNA.OKI2018_I69.chr1.g1553.t1.cds</fullName>
    </submittedName>
</protein>
<evidence type="ECO:0000313" key="7">
    <source>
        <dbReference type="EMBL" id="CAG5104799.1"/>
    </source>
</evidence>
<dbReference type="PROSITE" id="PS00022">
    <property type="entry name" value="EGF_1"/>
    <property type="match status" value="3"/>
</dbReference>
<dbReference type="PROSITE" id="PS01186">
    <property type="entry name" value="EGF_2"/>
    <property type="match status" value="1"/>
</dbReference>
<organism evidence="7 8">
    <name type="scientific">Oikopleura dioica</name>
    <name type="common">Tunicate</name>
    <dbReference type="NCBI Taxonomy" id="34765"/>
    <lineage>
        <taxon>Eukaryota</taxon>
        <taxon>Metazoa</taxon>
        <taxon>Chordata</taxon>
        <taxon>Tunicata</taxon>
        <taxon>Appendicularia</taxon>
        <taxon>Copelata</taxon>
        <taxon>Oikopleuridae</taxon>
        <taxon>Oikopleura</taxon>
    </lineage>
</organism>
<dbReference type="SMART" id="SM00181">
    <property type="entry name" value="EGF"/>
    <property type="match status" value="6"/>
</dbReference>
<dbReference type="Pfam" id="PF00008">
    <property type="entry name" value="EGF"/>
    <property type="match status" value="1"/>
</dbReference>
<feature type="disulfide bond" evidence="5">
    <location>
        <begin position="156"/>
        <end position="165"/>
    </location>
</feature>